<feature type="transmembrane region" description="Helical" evidence="1">
    <location>
        <begin position="110"/>
        <end position="128"/>
    </location>
</feature>
<evidence type="ECO:0000313" key="3">
    <source>
        <dbReference type="Proteomes" id="UP001165269"/>
    </source>
</evidence>
<feature type="transmembrane region" description="Helical" evidence="1">
    <location>
        <begin position="140"/>
        <end position="157"/>
    </location>
</feature>
<proteinExistence type="predicted"/>
<protein>
    <recommendedName>
        <fullName evidence="4">Integral membrane protein</fullName>
    </recommendedName>
</protein>
<dbReference type="Proteomes" id="UP001165269">
    <property type="component" value="Unassembled WGS sequence"/>
</dbReference>
<gene>
    <name evidence="2" type="ORF">MQP27_22760</name>
</gene>
<feature type="transmembrane region" description="Helical" evidence="1">
    <location>
        <begin position="6"/>
        <end position="25"/>
    </location>
</feature>
<organism evidence="2 3">
    <name type="scientific">Streptomyces cylindrosporus</name>
    <dbReference type="NCBI Taxonomy" id="2927583"/>
    <lineage>
        <taxon>Bacteria</taxon>
        <taxon>Bacillati</taxon>
        <taxon>Actinomycetota</taxon>
        <taxon>Actinomycetes</taxon>
        <taxon>Kitasatosporales</taxon>
        <taxon>Streptomycetaceae</taxon>
        <taxon>Streptomyces</taxon>
    </lineage>
</organism>
<keyword evidence="3" id="KW-1185">Reference proteome</keyword>
<keyword evidence="1" id="KW-0812">Transmembrane</keyword>
<name>A0ABS9Y9L5_9ACTN</name>
<sequence>MLAFFGIPLISLLSCAVGVVPYRMWRARRRPTRPARWAVIGAFLAVVGYAGAVLYGLAFTDPVAVCGQRTLDDDFPLVHVTVDAFPPDVACYWTDSGTYGPTHPTALGSWTMWAGTGVLMVALSFLLLTRQSRTSRWVRAGVIGALTVAAAVWVTGIDPVLDLSRTNLNDQCLYRKTVPPDTKLTRIEILDIRRTVFPPSVVCAYSDGEADLLADRWAAVLVCLSVSGALTAVALTQVVRAGRRTGLAE</sequence>
<reference evidence="2" key="1">
    <citation type="submission" date="2022-03" db="EMBL/GenBank/DDBJ databases">
        <title>Streptomyces 7R015 and 7R016 isolated from Barleria lupulina in Thailand.</title>
        <authorList>
            <person name="Kanchanasin P."/>
            <person name="Phongsopitanun W."/>
            <person name="Tanasupawat S."/>
        </authorList>
    </citation>
    <scope>NUCLEOTIDE SEQUENCE</scope>
    <source>
        <strain evidence="2">7R015</strain>
    </source>
</reference>
<dbReference type="EMBL" id="JALDAY010000007">
    <property type="protein sequence ID" value="MCI3273918.1"/>
    <property type="molecule type" value="Genomic_DNA"/>
</dbReference>
<accession>A0ABS9Y9L5</accession>
<dbReference type="RefSeq" id="WP_242767181.1">
    <property type="nucleotide sequence ID" value="NZ_JALDAY010000007.1"/>
</dbReference>
<evidence type="ECO:0000256" key="1">
    <source>
        <dbReference type="SAM" id="Phobius"/>
    </source>
</evidence>
<evidence type="ECO:0008006" key="4">
    <source>
        <dbReference type="Google" id="ProtNLM"/>
    </source>
</evidence>
<comment type="caution">
    <text evidence="2">The sequence shown here is derived from an EMBL/GenBank/DDBJ whole genome shotgun (WGS) entry which is preliminary data.</text>
</comment>
<evidence type="ECO:0000313" key="2">
    <source>
        <dbReference type="EMBL" id="MCI3273918.1"/>
    </source>
</evidence>
<keyword evidence="1" id="KW-1133">Transmembrane helix</keyword>
<keyword evidence="1" id="KW-0472">Membrane</keyword>
<feature type="transmembrane region" description="Helical" evidence="1">
    <location>
        <begin position="217"/>
        <end position="239"/>
    </location>
</feature>
<feature type="transmembrane region" description="Helical" evidence="1">
    <location>
        <begin position="37"/>
        <end position="58"/>
    </location>
</feature>